<dbReference type="GO" id="GO:0006898">
    <property type="term" value="P:receptor-mediated endocytosis"/>
    <property type="evidence" value="ECO:0007669"/>
    <property type="project" value="Ensembl"/>
</dbReference>
<evidence type="ECO:0000313" key="20">
    <source>
        <dbReference type="Proteomes" id="UP000594220"/>
    </source>
</evidence>
<evidence type="ECO:0000256" key="9">
    <source>
        <dbReference type="ARBA" id="ARBA00022989"/>
    </source>
</evidence>
<reference evidence="19" key="2">
    <citation type="submission" date="2025-09" db="UniProtKB">
        <authorList>
            <consortium name="Ensembl"/>
        </authorList>
    </citation>
    <scope>IDENTIFICATION</scope>
</reference>
<dbReference type="GO" id="GO:0009897">
    <property type="term" value="C:external side of plasma membrane"/>
    <property type="evidence" value="ECO:0007669"/>
    <property type="project" value="Ensembl"/>
</dbReference>
<comment type="similarity">
    <text evidence="3 15">Belongs to the syndecan proteoglycan family.</text>
</comment>
<comment type="subunit">
    <text evidence="14">Interacts with CDCP1. Interacts (via C-terminus) with TIAM1 (via PDZ domain). Interacts with MDK.</text>
</comment>
<evidence type="ECO:0000256" key="13">
    <source>
        <dbReference type="ARBA" id="ARBA00045247"/>
    </source>
</evidence>
<dbReference type="GO" id="GO:0042802">
    <property type="term" value="F:identical protein binding"/>
    <property type="evidence" value="ECO:0007669"/>
    <property type="project" value="Ensembl"/>
</dbReference>
<protein>
    <recommendedName>
        <fullName evidence="15">Syndecan</fullName>
    </recommendedName>
</protein>
<dbReference type="InterPro" id="IPR003585">
    <property type="entry name" value="Neurexin-like"/>
</dbReference>
<evidence type="ECO:0000256" key="10">
    <source>
        <dbReference type="ARBA" id="ARBA00023136"/>
    </source>
</evidence>
<gene>
    <name evidence="19" type="primary">SDC1</name>
</gene>
<comment type="function">
    <text evidence="13">Cell surface proteoglycan that contains both heparan sulfate and chondroitin sulfate and that links the cytoskeleton to the interstitial matrix. Regulates exosome biogenesis in concert with SDCBP and PDCD6IP. Able to induce its own expression in dental mesenchymal cells and also in the neighboring dental epithelial cells via an MSX1-mediated pathway.</text>
</comment>
<feature type="transmembrane region" description="Helical" evidence="17">
    <location>
        <begin position="328"/>
        <end position="352"/>
    </location>
</feature>
<feature type="compositionally biased region" description="Basic and acidic residues" evidence="16">
    <location>
        <begin position="294"/>
        <end position="307"/>
    </location>
</feature>
<feature type="compositionally biased region" description="Acidic residues" evidence="16">
    <location>
        <begin position="103"/>
        <end position="113"/>
    </location>
</feature>
<dbReference type="AlphaFoldDB" id="A0A7M4EB74"/>
<dbReference type="Ensembl" id="ENSCPRT00005008378.1">
    <property type="protein sequence ID" value="ENSCPRP00005007151.1"/>
    <property type="gene ID" value="ENSCPRG00005005072.1"/>
</dbReference>
<dbReference type="GO" id="GO:1903543">
    <property type="term" value="P:positive regulation of exosomal secretion"/>
    <property type="evidence" value="ECO:0007669"/>
    <property type="project" value="Ensembl"/>
</dbReference>
<dbReference type="PANTHER" id="PTHR10915">
    <property type="entry name" value="SYNDECAN"/>
    <property type="match status" value="1"/>
</dbReference>
<evidence type="ECO:0000256" key="1">
    <source>
        <dbReference type="ARBA" id="ARBA00004479"/>
    </source>
</evidence>
<proteinExistence type="inferred from homology"/>
<keyword evidence="9 17" id="KW-1133">Transmembrane helix</keyword>
<feature type="compositionally biased region" description="Basic and acidic residues" evidence="16">
    <location>
        <begin position="359"/>
        <end position="368"/>
    </location>
</feature>
<evidence type="ECO:0000256" key="14">
    <source>
        <dbReference type="ARBA" id="ARBA00046939"/>
    </source>
</evidence>
<keyword evidence="8 15" id="KW-0654">Proteoglycan</keyword>
<dbReference type="GO" id="GO:0005576">
    <property type="term" value="C:extracellular region"/>
    <property type="evidence" value="ECO:0007669"/>
    <property type="project" value="UniProtKB-SubCell"/>
</dbReference>
<evidence type="ECO:0000256" key="16">
    <source>
        <dbReference type="SAM" id="MobiDB-lite"/>
    </source>
</evidence>
<dbReference type="InterPro" id="IPR030479">
    <property type="entry name" value="Syndecan_CS"/>
</dbReference>
<keyword evidence="10 17" id="KW-0472">Membrane</keyword>
<dbReference type="GO" id="GO:0038024">
    <property type="term" value="F:cargo receptor activity"/>
    <property type="evidence" value="ECO:0007669"/>
    <property type="project" value="Ensembl"/>
</dbReference>
<dbReference type="GO" id="GO:0060070">
    <property type="term" value="P:canonical Wnt signaling pathway"/>
    <property type="evidence" value="ECO:0007669"/>
    <property type="project" value="Ensembl"/>
</dbReference>
<evidence type="ECO:0000256" key="11">
    <source>
        <dbReference type="ARBA" id="ARBA00023180"/>
    </source>
</evidence>
<keyword evidence="12 15" id="KW-0357">Heparan sulfate</keyword>
<sequence>WRRARKGVAPRACSQASPLRAAGARVEERGAGRSRGLGTRGGTARVRGQSCSARRFSRAGAWWLARPPAVWVPASPERAAGALQLWPEQKPSTQTTNLNLPPEDLDSSGDDDAFSGSGAGPLPPQSETVISVGSTNSSIDDDKLHTTVHYLHEAGSPADEEVVAPSSSSDVVTDEPEVDVQDEITHELVTFSAGAWEEVITTNPATPSPTVKVTTSQVSSTADAVEPAIHSLDVVDFAKEEHDPNFNPASKEDVTTAALHTATTLGTSGPAHEDGEIVTSEDGSGDVGDFFISRNDEKPVDSDRNTDVDSEMNNKAAGALGIMDRKEVLGGVIAGGLVGLLFAVFLVGFMLYRMKKKDEGSYSLDEPKQSNGGYQKPHKQEEFYA</sequence>
<dbReference type="GeneTree" id="ENSGT00940000161171"/>
<feature type="region of interest" description="Disordered" evidence="16">
    <location>
        <begin position="1"/>
        <end position="49"/>
    </location>
</feature>
<evidence type="ECO:0000259" key="18">
    <source>
        <dbReference type="SMART" id="SM00294"/>
    </source>
</evidence>
<dbReference type="InterPro" id="IPR001050">
    <property type="entry name" value="Syndecan"/>
</dbReference>
<evidence type="ECO:0000313" key="19">
    <source>
        <dbReference type="Ensembl" id="ENSCPRP00005007151.1"/>
    </source>
</evidence>
<accession>A0A7M4EB74</accession>
<keyword evidence="5" id="KW-0597">Phosphoprotein</keyword>
<keyword evidence="4" id="KW-0964">Secreted</keyword>
<keyword evidence="11 15" id="KW-0325">Glycoprotein</keyword>
<dbReference type="Pfam" id="PF01034">
    <property type="entry name" value="Syndecan"/>
    <property type="match status" value="1"/>
</dbReference>
<evidence type="ECO:0000256" key="15">
    <source>
        <dbReference type="RuleBase" id="RU000649"/>
    </source>
</evidence>
<evidence type="ECO:0000256" key="4">
    <source>
        <dbReference type="ARBA" id="ARBA00022525"/>
    </source>
</evidence>
<evidence type="ECO:0000256" key="2">
    <source>
        <dbReference type="ARBA" id="ARBA00004550"/>
    </source>
</evidence>
<evidence type="ECO:0000256" key="3">
    <source>
        <dbReference type="ARBA" id="ARBA00005343"/>
    </source>
</evidence>
<dbReference type="InterPro" id="IPR027789">
    <property type="entry name" value="Syndecan/Neurexin_dom"/>
</dbReference>
<feature type="domain" description="Neurexin/syndecan/glycophorin C" evidence="18">
    <location>
        <begin position="351"/>
        <end position="369"/>
    </location>
</feature>
<dbReference type="PANTHER" id="PTHR10915:SF5">
    <property type="entry name" value="SYNDECAN-1"/>
    <property type="match status" value="1"/>
</dbReference>
<dbReference type="GO" id="GO:0048627">
    <property type="term" value="P:myoblast development"/>
    <property type="evidence" value="ECO:0007669"/>
    <property type="project" value="Ensembl"/>
</dbReference>
<name>A0A7M4EB74_CROPO</name>
<dbReference type="Proteomes" id="UP000594220">
    <property type="component" value="Unplaced"/>
</dbReference>
<keyword evidence="7" id="KW-0732">Signal</keyword>
<evidence type="ECO:0000256" key="5">
    <source>
        <dbReference type="ARBA" id="ARBA00022553"/>
    </source>
</evidence>
<evidence type="ECO:0000256" key="17">
    <source>
        <dbReference type="SAM" id="Phobius"/>
    </source>
</evidence>
<dbReference type="GO" id="GO:1903553">
    <property type="term" value="P:positive regulation of extracellular exosome assembly"/>
    <property type="evidence" value="ECO:0007669"/>
    <property type="project" value="Ensembl"/>
</dbReference>
<feature type="region of interest" description="Disordered" evidence="16">
    <location>
        <begin position="359"/>
        <end position="385"/>
    </location>
</feature>
<evidence type="ECO:0000256" key="12">
    <source>
        <dbReference type="ARBA" id="ARBA00023207"/>
    </source>
</evidence>
<comment type="subcellular location">
    <subcellularLocation>
        <location evidence="1 15">Membrane</location>
        <topology evidence="1 15">Single-pass type I membrane protein</topology>
    </subcellularLocation>
    <subcellularLocation>
        <location evidence="2">Secreted</location>
        <location evidence="2">Extracellular exosome</location>
    </subcellularLocation>
</comment>
<evidence type="ECO:0000256" key="8">
    <source>
        <dbReference type="ARBA" id="ARBA00022974"/>
    </source>
</evidence>
<dbReference type="SMART" id="SM00294">
    <property type="entry name" value="4.1m"/>
    <property type="match status" value="1"/>
</dbReference>
<organism evidence="19 20">
    <name type="scientific">Crocodylus porosus</name>
    <name type="common">Saltwater crocodile</name>
    <name type="synonym">Estuarine crocodile</name>
    <dbReference type="NCBI Taxonomy" id="8502"/>
    <lineage>
        <taxon>Eukaryota</taxon>
        <taxon>Metazoa</taxon>
        <taxon>Chordata</taxon>
        <taxon>Craniata</taxon>
        <taxon>Vertebrata</taxon>
        <taxon>Euteleostomi</taxon>
        <taxon>Archelosauria</taxon>
        <taxon>Archosauria</taxon>
        <taxon>Crocodylia</taxon>
        <taxon>Longirostres</taxon>
        <taxon>Crocodylidae</taxon>
        <taxon>Crocodylus</taxon>
    </lineage>
</organism>
<reference evidence="19" key="1">
    <citation type="submission" date="2025-08" db="UniProtKB">
        <authorList>
            <consortium name="Ensembl"/>
        </authorList>
    </citation>
    <scope>IDENTIFICATION</scope>
</reference>
<dbReference type="PROSITE" id="PS00964">
    <property type="entry name" value="SYNDECAN"/>
    <property type="match status" value="1"/>
</dbReference>
<feature type="region of interest" description="Disordered" evidence="16">
    <location>
        <begin position="91"/>
        <end position="127"/>
    </location>
</feature>
<keyword evidence="20" id="KW-1185">Reference proteome</keyword>
<feature type="region of interest" description="Disordered" evidence="16">
    <location>
        <begin position="290"/>
        <end position="310"/>
    </location>
</feature>
<keyword evidence="6 15" id="KW-0812">Transmembrane</keyword>
<evidence type="ECO:0000256" key="7">
    <source>
        <dbReference type="ARBA" id="ARBA00022729"/>
    </source>
</evidence>
<dbReference type="GO" id="GO:0055002">
    <property type="term" value="P:striated muscle cell development"/>
    <property type="evidence" value="ECO:0007669"/>
    <property type="project" value="Ensembl"/>
</dbReference>
<dbReference type="GO" id="GO:0016477">
    <property type="term" value="P:cell migration"/>
    <property type="evidence" value="ECO:0007669"/>
    <property type="project" value="TreeGrafter"/>
</dbReference>
<evidence type="ECO:0000256" key="6">
    <source>
        <dbReference type="ARBA" id="ARBA00022692"/>
    </source>
</evidence>